<feature type="transmembrane region" description="Helical" evidence="9">
    <location>
        <begin position="617"/>
        <end position="639"/>
    </location>
</feature>
<keyword evidence="3" id="KW-0808">Transferase</keyword>
<evidence type="ECO:0000256" key="3">
    <source>
        <dbReference type="ARBA" id="ARBA00022679"/>
    </source>
</evidence>
<accession>A0A075JNI0</accession>
<feature type="compositionally biased region" description="Basic and acidic residues" evidence="8">
    <location>
        <begin position="128"/>
        <end position="138"/>
    </location>
</feature>
<dbReference type="GO" id="GO:0005886">
    <property type="term" value="C:plasma membrane"/>
    <property type="evidence" value="ECO:0007669"/>
    <property type="project" value="UniProtKB-SubCell"/>
</dbReference>
<feature type="transmembrane region" description="Helical" evidence="9">
    <location>
        <begin position="312"/>
        <end position="333"/>
    </location>
</feature>
<evidence type="ECO:0000256" key="1">
    <source>
        <dbReference type="ARBA" id="ARBA00004651"/>
    </source>
</evidence>
<evidence type="ECO:0000256" key="9">
    <source>
        <dbReference type="SAM" id="Phobius"/>
    </source>
</evidence>
<feature type="transmembrane region" description="Helical" evidence="9">
    <location>
        <begin position="546"/>
        <end position="563"/>
    </location>
</feature>
<feature type="compositionally biased region" description="Pro residues" evidence="8">
    <location>
        <begin position="659"/>
        <end position="671"/>
    </location>
</feature>
<feature type="region of interest" description="Disordered" evidence="8">
    <location>
        <begin position="643"/>
        <end position="690"/>
    </location>
</feature>
<feature type="transmembrane region" description="Helical" evidence="9">
    <location>
        <begin position="382"/>
        <end position="399"/>
    </location>
</feature>
<comment type="subcellular location">
    <subcellularLocation>
        <location evidence="1">Cell membrane</location>
        <topology evidence="1">Multi-pass membrane protein</topology>
    </subcellularLocation>
</comment>
<dbReference type="KEGG" id="dni:HX89_12910"/>
<feature type="transmembrane region" description="Helical" evidence="9">
    <location>
        <begin position="481"/>
        <end position="499"/>
    </location>
</feature>
<feature type="compositionally biased region" description="Basic and acidic residues" evidence="8">
    <location>
        <begin position="93"/>
        <end position="109"/>
    </location>
</feature>
<feature type="transmembrane region" description="Helical" evidence="9">
    <location>
        <begin position="271"/>
        <end position="291"/>
    </location>
</feature>
<evidence type="ECO:0000256" key="8">
    <source>
        <dbReference type="SAM" id="MobiDB-lite"/>
    </source>
</evidence>
<feature type="compositionally biased region" description="Low complexity" evidence="8">
    <location>
        <begin position="70"/>
        <end position="92"/>
    </location>
</feature>
<dbReference type="Gene3D" id="3.40.50.1110">
    <property type="entry name" value="SGNH hydrolase"/>
    <property type="match status" value="1"/>
</dbReference>
<feature type="transmembrane region" description="Helical" evidence="9">
    <location>
        <begin position="406"/>
        <end position="428"/>
    </location>
</feature>
<dbReference type="Pfam" id="PF01757">
    <property type="entry name" value="Acyl_transf_3"/>
    <property type="match status" value="1"/>
</dbReference>
<dbReference type="PANTHER" id="PTHR23028:SF53">
    <property type="entry name" value="ACYL_TRANSF_3 DOMAIN-CONTAINING PROTEIN"/>
    <property type="match status" value="1"/>
</dbReference>
<feature type="region of interest" description="Disordered" evidence="8">
    <location>
        <begin position="1"/>
        <end position="237"/>
    </location>
</feature>
<dbReference type="SUPFAM" id="SSF52266">
    <property type="entry name" value="SGNH hydrolase"/>
    <property type="match status" value="1"/>
</dbReference>
<keyword evidence="5 9" id="KW-1133">Transmembrane helix</keyword>
<gene>
    <name evidence="11" type="ORF">HX89_12910</name>
</gene>
<evidence type="ECO:0000313" key="12">
    <source>
        <dbReference type="Proteomes" id="UP000027986"/>
    </source>
</evidence>
<dbReference type="GO" id="GO:0016747">
    <property type="term" value="F:acyltransferase activity, transferring groups other than amino-acyl groups"/>
    <property type="evidence" value="ECO:0007669"/>
    <property type="project" value="InterPro"/>
</dbReference>
<dbReference type="InterPro" id="IPR036514">
    <property type="entry name" value="SGNH_hydro_sf"/>
</dbReference>
<proteinExistence type="predicted"/>
<keyword evidence="2" id="KW-1003">Cell membrane</keyword>
<dbReference type="InterPro" id="IPR050879">
    <property type="entry name" value="Acyltransferase_3"/>
</dbReference>
<sequence length="851" mass="90033">MGTDHDGPRTPRGHGTAGRGTAGRGSAGRDGAAAGGRGGSRDRDAGRSGAPSSSDALPDWLFSADPLTSPPRSASPPATSPPASREASPSARVKNDADTLRVEPSRDVVETPATAAASRTTVGQSVDRTNRAAREASSRPRRRPTDMLAPPPRQAPHHAERLAPPARESAASNATSVVTDAMDATTDPTTSTDTSAPSSDAARTDAITGPTTSADTSAPSSSDAVQPASDAARATVATPRRGRLPALDGVRALAVLAVMAFHFRVPGFSGGFLGVDIFFVLSGYLITSQLWSRWPLRGIDLKAFWAARVRRLAPAALLLLAVTTLVTACFHPSGLAQQLRDSAAALTYTSNWWYVYGGRQYGDFGSWWFLEHLWSLAIEEQFYLLWPLVVAGVLLAVRATRTRRHVLLAVTIGGALASSIAMSVGAFASSGRWADDPTRVYFGTDTHVMGLLVGAALALLLDARGFRSRLTFAPATTRMTAAGVAALVAVIVVMTQLDFLSMGFYRWGGFFAFSLVVAALVWVVVHDGPLTRALSWRPLRYVGDRSYGLYLWHWPLVTLPFVTDAMESSWLLPAIGLSIATFVLAELSYRYVEMPVRRAGVRACLRRARGAVVDRRVGAMVASLALAAALIVTATQIVAHRQGSTETTAPAPGIDATPTPAPSAPPTPGHPGAPSTSASPSSSSNTPVAGLDTRATKQMSISVWGDSVPASVALNQLPHAYRTVDNHAAKSQQANAVLEQVMAAAKAGTIRSDVVLIHTGDNGVVPQEMLAKTLDALKDERVVLVLPKTTLGTQKQALHAIREAAKGRPWVHLVDWYGASKDHPEYFIDGVHPTLAAMPVYISLVQKASKA</sequence>
<dbReference type="HOGENOM" id="CLU_005679_11_2_11"/>
<evidence type="ECO:0000256" key="5">
    <source>
        <dbReference type="ARBA" id="ARBA00022989"/>
    </source>
</evidence>
<keyword evidence="12" id="KW-1185">Reference proteome</keyword>
<dbReference type="GO" id="GO:0009103">
    <property type="term" value="P:lipopolysaccharide biosynthetic process"/>
    <property type="evidence" value="ECO:0007669"/>
    <property type="project" value="TreeGrafter"/>
</dbReference>
<feature type="compositionally biased region" description="Low complexity" evidence="8">
    <location>
        <begin position="672"/>
        <end position="687"/>
    </location>
</feature>
<feature type="compositionally biased region" description="Gly residues" evidence="8">
    <location>
        <begin position="15"/>
        <end position="38"/>
    </location>
</feature>
<organism evidence="11 12">
    <name type="scientific">Dermacoccus nishinomiyaensis</name>
    <dbReference type="NCBI Taxonomy" id="1274"/>
    <lineage>
        <taxon>Bacteria</taxon>
        <taxon>Bacillati</taxon>
        <taxon>Actinomycetota</taxon>
        <taxon>Actinomycetes</taxon>
        <taxon>Micrococcales</taxon>
        <taxon>Dermacoccaceae</taxon>
        <taxon>Dermacoccus</taxon>
    </lineage>
</organism>
<dbReference type="InterPro" id="IPR002656">
    <property type="entry name" value="Acyl_transf_3_dom"/>
</dbReference>
<keyword evidence="4 9" id="KW-0812">Transmembrane</keyword>
<keyword evidence="6 9" id="KW-0472">Membrane</keyword>
<feature type="transmembrane region" description="Helical" evidence="9">
    <location>
        <begin position="440"/>
        <end position="461"/>
    </location>
</feature>
<dbReference type="AlphaFoldDB" id="A0A075JNI0"/>
<feature type="domain" description="Acyltransferase 3" evidence="10">
    <location>
        <begin position="245"/>
        <end position="585"/>
    </location>
</feature>
<protein>
    <recommendedName>
        <fullName evidence="10">Acyltransferase 3 domain-containing protein</fullName>
    </recommendedName>
</protein>
<feature type="compositionally biased region" description="Polar residues" evidence="8">
    <location>
        <begin position="117"/>
        <end position="127"/>
    </location>
</feature>
<evidence type="ECO:0000256" key="4">
    <source>
        <dbReference type="ARBA" id="ARBA00022692"/>
    </source>
</evidence>
<dbReference type="Proteomes" id="UP000027986">
    <property type="component" value="Chromosome"/>
</dbReference>
<feature type="transmembrane region" description="Helical" evidence="9">
    <location>
        <begin position="505"/>
        <end position="525"/>
    </location>
</feature>
<evidence type="ECO:0000259" key="10">
    <source>
        <dbReference type="Pfam" id="PF01757"/>
    </source>
</evidence>
<feature type="compositionally biased region" description="Low complexity" evidence="8">
    <location>
        <begin position="174"/>
        <end position="224"/>
    </location>
</feature>
<evidence type="ECO:0000256" key="2">
    <source>
        <dbReference type="ARBA" id="ARBA00022475"/>
    </source>
</evidence>
<name>A0A075JNI0_9MICO</name>
<dbReference type="eggNOG" id="COG1835">
    <property type="taxonomic scope" value="Bacteria"/>
</dbReference>
<feature type="transmembrane region" description="Helical" evidence="9">
    <location>
        <begin position="569"/>
        <end position="589"/>
    </location>
</feature>
<evidence type="ECO:0000256" key="6">
    <source>
        <dbReference type="ARBA" id="ARBA00023136"/>
    </source>
</evidence>
<evidence type="ECO:0000313" key="11">
    <source>
        <dbReference type="EMBL" id="AIF41678.1"/>
    </source>
</evidence>
<reference evidence="11 12" key="1">
    <citation type="submission" date="2014-07" db="EMBL/GenBank/DDBJ databases">
        <title>Genome Sequencing of Dermacoccus nishinomiyaensis.</title>
        <authorList>
            <person name="Hong K.W."/>
            <person name="Chan K.G."/>
        </authorList>
    </citation>
    <scope>NUCLEOTIDE SEQUENCE [LARGE SCALE GENOMIC DNA]</scope>
    <source>
        <strain evidence="11 12">M25</strain>
    </source>
</reference>
<keyword evidence="7" id="KW-0012">Acyltransferase</keyword>
<dbReference type="EMBL" id="CP008889">
    <property type="protein sequence ID" value="AIF41678.1"/>
    <property type="molecule type" value="Genomic_DNA"/>
</dbReference>
<evidence type="ECO:0000256" key="7">
    <source>
        <dbReference type="ARBA" id="ARBA00023315"/>
    </source>
</evidence>
<dbReference type="PANTHER" id="PTHR23028">
    <property type="entry name" value="ACETYLTRANSFERASE"/>
    <property type="match status" value="1"/>
</dbReference>